<evidence type="ECO:0000313" key="3">
    <source>
        <dbReference type="Proteomes" id="UP001168821"/>
    </source>
</evidence>
<organism evidence="2 3">
    <name type="scientific">Zophobas morio</name>
    <dbReference type="NCBI Taxonomy" id="2755281"/>
    <lineage>
        <taxon>Eukaryota</taxon>
        <taxon>Metazoa</taxon>
        <taxon>Ecdysozoa</taxon>
        <taxon>Arthropoda</taxon>
        <taxon>Hexapoda</taxon>
        <taxon>Insecta</taxon>
        <taxon>Pterygota</taxon>
        <taxon>Neoptera</taxon>
        <taxon>Endopterygota</taxon>
        <taxon>Coleoptera</taxon>
        <taxon>Polyphaga</taxon>
        <taxon>Cucujiformia</taxon>
        <taxon>Tenebrionidae</taxon>
        <taxon>Zophobas</taxon>
    </lineage>
</organism>
<dbReference type="AlphaFoldDB" id="A0AA38I732"/>
<sequence length="949" mass="107907">MEKPDLKIGQYVAVHSIEEPFFLAKLLNVRDKSKIKIKWLEKKSGAMYSVSYDDHISEENIICTVTVTNKSRFMFVLPSEEEKKVLSLLNVDSRNSTSDTDGSFIKTITETVSDDLKLRSSPITLSNINTKIILNETQSISSGVLFDLTSAQKDNLLPNTHILTGNNAEGKNNDKNRYELPETPTPPFVSSGSEYIPSTDESDIEIPSAKKIKYHLNSVFSEHCAEENSGSNSGQDGTSPVTKQKELKQVAKCQGIDESDSDGSNTEVSVTYNRKTKTGDRVYDKKHVCYFCYKSIGKITRHLIIMHSKEIEVARLLSLDAKSAERKEGFLCILRAGDYYHNIEVLTSRKGNLILSRRPNDKDSLLYKKYGPCPNCLGFFLISNLWHHIKYNCPKKCALNHSTQDKSVSRRDVRGESYALLGQHLNVSTDFVRHILGNLKNDDIGTLCKEDEVIVKYGCMMYEKYTSQQHEYVRQSMRQLSRLLLEVQKSNSQITKFEQIMLPINFDILIAATQRLCVATRNETNSSRCYNIPSLALKLGHGLRKSALIVRGIALRKGDLTMNREMESFLDLMTLEWNAKVSSAALRTLREKQMNATQLLPVTADIMKLNEFLDIVIKDLIQDKNLKFSPQNWQRLAQATLCRIILFNKRRSGEAARMTLHQYAIRPNWKEQCTSELKESLTPLENSLANNLTVVEVVGKSRKNFKVPIILTHQMKAAVDKLIEIRDDVGIARDNIYVFSRGSGSKKSLRGHDCIRKFANEANLQSPSLLTSTKLRKYIATVVQILDLKHKEYDWLARHLGHDIRIHREFYRLHESAVELTKVSRLLLTLDKGEISNFKGKSLDEINVAELPNIDSENETRNDITDEEHDISDEDDSRSKNTRLENISASSAEDSDDHVLKSAVSTKFSTVKKREVASIKHQGETVILLLIILSSQSYKYPMLFIFYHK</sequence>
<feature type="compositionally biased region" description="Polar residues" evidence="1">
    <location>
        <begin position="228"/>
        <end position="242"/>
    </location>
</feature>
<dbReference type="Proteomes" id="UP001168821">
    <property type="component" value="Unassembled WGS sequence"/>
</dbReference>
<evidence type="ECO:0000313" key="2">
    <source>
        <dbReference type="EMBL" id="KAJ3650275.1"/>
    </source>
</evidence>
<feature type="region of interest" description="Disordered" evidence="1">
    <location>
        <begin position="181"/>
        <end position="200"/>
    </location>
</feature>
<accession>A0AA38I732</accession>
<comment type="caution">
    <text evidence="2">The sequence shown here is derived from an EMBL/GenBank/DDBJ whole genome shotgun (WGS) entry which is preliminary data.</text>
</comment>
<proteinExistence type="predicted"/>
<dbReference type="PANTHER" id="PTHR33480:SF1">
    <property type="entry name" value="TYR RECOMBINASE DOMAIN-CONTAINING PROTEIN"/>
    <property type="match status" value="1"/>
</dbReference>
<evidence type="ECO:0000256" key="1">
    <source>
        <dbReference type="SAM" id="MobiDB-lite"/>
    </source>
</evidence>
<keyword evidence="3" id="KW-1185">Reference proteome</keyword>
<protein>
    <submittedName>
        <fullName evidence="2">Uncharacterized protein</fullName>
    </submittedName>
</protein>
<dbReference type="PANTHER" id="PTHR33480">
    <property type="entry name" value="SET DOMAIN-CONTAINING PROTEIN-RELATED"/>
    <property type="match status" value="1"/>
</dbReference>
<gene>
    <name evidence="2" type="ORF">Zmor_021973</name>
</gene>
<feature type="region of interest" description="Disordered" evidence="1">
    <location>
        <begin position="225"/>
        <end position="268"/>
    </location>
</feature>
<reference evidence="2" key="1">
    <citation type="journal article" date="2023" name="G3 (Bethesda)">
        <title>Whole genome assemblies of Zophobas morio and Tenebrio molitor.</title>
        <authorList>
            <person name="Kaur S."/>
            <person name="Stinson S.A."/>
            <person name="diCenzo G.C."/>
        </authorList>
    </citation>
    <scope>NUCLEOTIDE SEQUENCE</scope>
    <source>
        <strain evidence="2">QUZm001</strain>
    </source>
</reference>
<feature type="region of interest" description="Disordered" evidence="1">
    <location>
        <begin position="854"/>
        <end position="881"/>
    </location>
</feature>
<name>A0AA38I732_9CUCU</name>
<dbReference type="EMBL" id="JALNTZ010000006">
    <property type="protein sequence ID" value="KAJ3650275.1"/>
    <property type="molecule type" value="Genomic_DNA"/>
</dbReference>
<feature type="compositionally biased region" description="Acidic residues" evidence="1">
    <location>
        <begin position="865"/>
        <end position="876"/>
    </location>
</feature>